<organism evidence="7 8">
    <name type="scientific">Pararhodospirillum photometricum DSM 122</name>
    <dbReference type="NCBI Taxonomy" id="1150469"/>
    <lineage>
        <taxon>Bacteria</taxon>
        <taxon>Pseudomonadati</taxon>
        <taxon>Pseudomonadota</taxon>
        <taxon>Alphaproteobacteria</taxon>
        <taxon>Rhodospirillales</taxon>
        <taxon>Rhodospirillaceae</taxon>
        <taxon>Pararhodospirillum</taxon>
    </lineage>
</organism>
<evidence type="ECO:0000313" key="8">
    <source>
        <dbReference type="Proteomes" id="UP000033220"/>
    </source>
</evidence>
<reference evidence="7 8" key="1">
    <citation type="submission" date="2012-02" db="EMBL/GenBank/DDBJ databases">
        <title>Shotgun genome sequence of Phaeospirillum photometricum DSM 122.</title>
        <authorList>
            <person name="Duquesne K."/>
            <person name="Sturgis J."/>
        </authorList>
    </citation>
    <scope>NUCLEOTIDE SEQUENCE [LARGE SCALE GENOMIC DNA]</scope>
    <source>
        <strain evidence="8">DSM122</strain>
    </source>
</reference>
<evidence type="ECO:0000259" key="6">
    <source>
        <dbReference type="PROSITE" id="PS50893"/>
    </source>
</evidence>
<dbReference type="PATRIC" id="fig|1150469.3.peg.72"/>
<sequence length="247" mass="26862">MPPLFIPRGVPRGPIPWRPCVMSEFALRLEDVRREFSQGRETLVVLDGADLSVRPGEIVALVGPSGAGKSTLLHLCGLLERPSSGRVIVGGVDCSTLADDRRTRLRREHLGFVYQYHHLLPEFSALENVVIPQMIAGVRRKAAAERALSLLGALGLAERVAHRPGQLSGGEQQRVAIARALANRPALLLADEPTGNLDPHTAERVFAALLERVRGEGLAALVATHNPDLARRMDRCVTLREGKIVTL</sequence>
<dbReference type="InterPro" id="IPR017871">
    <property type="entry name" value="ABC_transporter-like_CS"/>
</dbReference>
<keyword evidence="7" id="KW-0449">Lipoprotein</keyword>
<proteinExistence type="inferred from homology"/>
<dbReference type="PANTHER" id="PTHR24220">
    <property type="entry name" value="IMPORT ATP-BINDING PROTEIN"/>
    <property type="match status" value="1"/>
</dbReference>
<dbReference type="SUPFAM" id="SSF52540">
    <property type="entry name" value="P-loop containing nucleoside triphosphate hydrolases"/>
    <property type="match status" value="1"/>
</dbReference>
<dbReference type="HOGENOM" id="CLU_000604_1_22_5"/>
<dbReference type="GO" id="GO:0098796">
    <property type="term" value="C:membrane protein complex"/>
    <property type="evidence" value="ECO:0007669"/>
    <property type="project" value="UniProtKB-ARBA"/>
</dbReference>
<evidence type="ECO:0000256" key="2">
    <source>
        <dbReference type="ARBA" id="ARBA00022519"/>
    </source>
</evidence>
<keyword evidence="2" id="KW-0472">Membrane</keyword>
<keyword evidence="2" id="KW-1003">Cell membrane</keyword>
<dbReference type="GO" id="GO:0044874">
    <property type="term" value="P:lipoprotein localization to outer membrane"/>
    <property type="evidence" value="ECO:0007669"/>
    <property type="project" value="TreeGrafter"/>
</dbReference>
<dbReference type="Gene3D" id="3.40.50.300">
    <property type="entry name" value="P-loop containing nucleotide triphosphate hydrolases"/>
    <property type="match status" value="1"/>
</dbReference>
<keyword evidence="8" id="KW-1185">Reference proteome</keyword>
<dbReference type="FunFam" id="3.40.50.300:FF:000032">
    <property type="entry name" value="Export ABC transporter ATP-binding protein"/>
    <property type="match status" value="1"/>
</dbReference>
<dbReference type="GO" id="GO:0022857">
    <property type="term" value="F:transmembrane transporter activity"/>
    <property type="evidence" value="ECO:0007669"/>
    <property type="project" value="TreeGrafter"/>
</dbReference>
<keyword evidence="3" id="KW-0547">Nucleotide-binding</keyword>
<evidence type="ECO:0000256" key="4">
    <source>
        <dbReference type="ARBA" id="ARBA00022840"/>
    </source>
</evidence>
<comment type="similarity">
    <text evidence="5">Belongs to the ABC transporter superfamily. Macrolide exporter (TC 3.A.1.122) family.</text>
</comment>
<dbReference type="CDD" id="cd03255">
    <property type="entry name" value="ABC_MJ0796_LolCDE_FtsE"/>
    <property type="match status" value="1"/>
</dbReference>
<dbReference type="eggNOG" id="COG1136">
    <property type="taxonomic scope" value="Bacteria"/>
</dbReference>
<dbReference type="Pfam" id="PF00005">
    <property type="entry name" value="ABC_tran"/>
    <property type="match status" value="1"/>
</dbReference>
<accession>H6SIP1</accession>
<dbReference type="GO" id="GO:0005524">
    <property type="term" value="F:ATP binding"/>
    <property type="evidence" value="ECO:0007669"/>
    <property type="project" value="UniProtKB-KW"/>
</dbReference>
<keyword evidence="4 7" id="KW-0067">ATP-binding</keyword>
<feature type="domain" description="ABC transporter" evidence="6">
    <location>
        <begin position="27"/>
        <end position="247"/>
    </location>
</feature>
<dbReference type="InterPro" id="IPR027417">
    <property type="entry name" value="P-loop_NTPase"/>
</dbReference>
<dbReference type="GO" id="GO:0016887">
    <property type="term" value="F:ATP hydrolysis activity"/>
    <property type="evidence" value="ECO:0007669"/>
    <property type="project" value="InterPro"/>
</dbReference>
<dbReference type="InterPro" id="IPR015854">
    <property type="entry name" value="ABC_transpr_LolD-like"/>
</dbReference>
<dbReference type="GO" id="GO:0005886">
    <property type="term" value="C:plasma membrane"/>
    <property type="evidence" value="ECO:0007669"/>
    <property type="project" value="TreeGrafter"/>
</dbReference>
<dbReference type="InterPro" id="IPR003439">
    <property type="entry name" value="ABC_transporter-like_ATP-bd"/>
</dbReference>
<dbReference type="PROSITE" id="PS00211">
    <property type="entry name" value="ABC_TRANSPORTER_1"/>
    <property type="match status" value="1"/>
</dbReference>
<protein>
    <submittedName>
        <fullName evidence="7">Lipoprotein-releasing system ATP-binding protein lolD 1</fullName>
        <ecNumber evidence="7">3.6.3.-</ecNumber>
    </submittedName>
</protein>
<dbReference type="SMART" id="SM00382">
    <property type="entry name" value="AAA"/>
    <property type="match status" value="1"/>
</dbReference>
<gene>
    <name evidence="7" type="primary">lolD1</name>
    <name evidence="7" type="ORF">RSPPHO_00042</name>
</gene>
<dbReference type="EC" id="3.6.3.-" evidence="7"/>
<dbReference type="EMBL" id="HE663493">
    <property type="protein sequence ID" value="CCG06668.1"/>
    <property type="molecule type" value="Genomic_DNA"/>
</dbReference>
<evidence type="ECO:0000256" key="1">
    <source>
        <dbReference type="ARBA" id="ARBA00022448"/>
    </source>
</evidence>
<dbReference type="PROSITE" id="PS50893">
    <property type="entry name" value="ABC_TRANSPORTER_2"/>
    <property type="match status" value="1"/>
</dbReference>
<dbReference type="PANTHER" id="PTHR24220:SF689">
    <property type="entry name" value="LIPOPROTEIN-RELEASING SYSTEM ATP-BINDING PROTEIN LOLD"/>
    <property type="match status" value="1"/>
</dbReference>
<dbReference type="GO" id="GO:0089705">
    <property type="term" value="P:protein localization to outer membrane"/>
    <property type="evidence" value="ECO:0007669"/>
    <property type="project" value="TreeGrafter"/>
</dbReference>
<name>H6SIP1_PARPM</name>
<dbReference type="AlphaFoldDB" id="H6SIP1"/>
<evidence type="ECO:0000256" key="5">
    <source>
        <dbReference type="ARBA" id="ARBA00038388"/>
    </source>
</evidence>
<dbReference type="InterPro" id="IPR017911">
    <property type="entry name" value="MacB-like_ATP-bd"/>
</dbReference>
<keyword evidence="1" id="KW-0813">Transport</keyword>
<dbReference type="InterPro" id="IPR003593">
    <property type="entry name" value="AAA+_ATPase"/>
</dbReference>
<dbReference type="Proteomes" id="UP000033220">
    <property type="component" value="Chromosome DSM 122"/>
</dbReference>
<keyword evidence="2" id="KW-0997">Cell inner membrane</keyword>
<evidence type="ECO:0000313" key="7">
    <source>
        <dbReference type="EMBL" id="CCG06668.1"/>
    </source>
</evidence>
<dbReference type="KEGG" id="rpm:RSPPHO_00042"/>
<keyword evidence="7" id="KW-0378">Hydrolase</keyword>
<evidence type="ECO:0000256" key="3">
    <source>
        <dbReference type="ARBA" id="ARBA00022741"/>
    </source>
</evidence>
<dbReference type="STRING" id="1150469.RSPPHO_00042"/>